<proteinExistence type="predicted"/>
<reference evidence="2" key="1">
    <citation type="submission" date="2014-11" db="EMBL/GenBank/DDBJ databases">
        <authorList>
            <person name="Amaro Gonzalez C."/>
        </authorList>
    </citation>
    <scope>NUCLEOTIDE SEQUENCE</scope>
</reference>
<evidence type="ECO:0000313" key="2">
    <source>
        <dbReference type="EMBL" id="JAH06785.1"/>
    </source>
</evidence>
<feature type="transmembrane region" description="Helical" evidence="1">
    <location>
        <begin position="12"/>
        <end position="31"/>
    </location>
</feature>
<organism evidence="2">
    <name type="scientific">Anguilla anguilla</name>
    <name type="common">European freshwater eel</name>
    <name type="synonym">Muraena anguilla</name>
    <dbReference type="NCBI Taxonomy" id="7936"/>
    <lineage>
        <taxon>Eukaryota</taxon>
        <taxon>Metazoa</taxon>
        <taxon>Chordata</taxon>
        <taxon>Craniata</taxon>
        <taxon>Vertebrata</taxon>
        <taxon>Euteleostomi</taxon>
        <taxon>Actinopterygii</taxon>
        <taxon>Neopterygii</taxon>
        <taxon>Teleostei</taxon>
        <taxon>Anguilliformes</taxon>
        <taxon>Anguillidae</taxon>
        <taxon>Anguilla</taxon>
    </lineage>
</organism>
<dbReference type="EMBL" id="GBXM01101792">
    <property type="protein sequence ID" value="JAH06785.1"/>
    <property type="molecule type" value="Transcribed_RNA"/>
</dbReference>
<protein>
    <submittedName>
        <fullName evidence="2">Uncharacterized protein</fullName>
    </submittedName>
</protein>
<accession>A0A0E9PRU4</accession>
<evidence type="ECO:0000256" key="1">
    <source>
        <dbReference type="SAM" id="Phobius"/>
    </source>
</evidence>
<keyword evidence="1" id="KW-0812">Transmembrane</keyword>
<dbReference type="AlphaFoldDB" id="A0A0E9PRU4"/>
<reference evidence="2" key="2">
    <citation type="journal article" date="2015" name="Fish Shellfish Immunol.">
        <title>Early steps in the European eel (Anguilla anguilla)-Vibrio vulnificus interaction in the gills: Role of the RtxA13 toxin.</title>
        <authorList>
            <person name="Callol A."/>
            <person name="Pajuelo D."/>
            <person name="Ebbesson L."/>
            <person name="Teles M."/>
            <person name="MacKenzie S."/>
            <person name="Amaro C."/>
        </authorList>
    </citation>
    <scope>NUCLEOTIDE SEQUENCE</scope>
</reference>
<sequence length="41" mass="4828">MALLHTVAPAFVQLFCTNCMIYCHICSYVRIPFMKIYPLFK</sequence>
<keyword evidence="1" id="KW-0472">Membrane</keyword>
<keyword evidence="1" id="KW-1133">Transmembrane helix</keyword>
<name>A0A0E9PRU4_ANGAN</name>